<dbReference type="Gene3D" id="3.90.850.10">
    <property type="entry name" value="Fumarylacetoacetase-like, C-terminal domain"/>
    <property type="match status" value="1"/>
</dbReference>
<dbReference type="GO" id="GO:0018773">
    <property type="term" value="F:acetylpyruvate hydrolase activity"/>
    <property type="evidence" value="ECO:0007669"/>
    <property type="project" value="TreeGrafter"/>
</dbReference>
<reference evidence="3 4" key="1">
    <citation type="submission" date="2016-08" db="EMBL/GenBank/DDBJ databases">
        <authorList>
            <person name="Seilhamer J.J."/>
        </authorList>
    </citation>
    <scope>NUCLEOTIDE SEQUENCE [LARGE SCALE GENOMIC DNA]</scope>
    <source>
        <strain evidence="3 4">PH27A</strain>
    </source>
</reference>
<dbReference type="Proteomes" id="UP000094291">
    <property type="component" value="Unassembled WGS sequence"/>
</dbReference>
<feature type="domain" description="Fumarylacetoacetase-like C-terminal" evidence="2">
    <location>
        <begin position="18"/>
        <end position="210"/>
    </location>
</feature>
<accession>A0A1E2VCP3</accession>
<dbReference type="NCBIfam" id="NF007967">
    <property type="entry name" value="PRK10691.1"/>
    <property type="match status" value="1"/>
</dbReference>
<keyword evidence="3" id="KW-0378">Hydrolase</keyword>
<dbReference type="Pfam" id="PF01557">
    <property type="entry name" value="FAA_hydrolase"/>
    <property type="match status" value="1"/>
</dbReference>
<dbReference type="STRING" id="197479.BFW38_15480"/>
<dbReference type="InterPro" id="IPR011234">
    <property type="entry name" value="Fumarylacetoacetase-like_C"/>
</dbReference>
<protein>
    <submittedName>
        <fullName evidence="3">Isomerase/hydrolase</fullName>
    </submittedName>
</protein>
<dbReference type="PANTHER" id="PTHR11820">
    <property type="entry name" value="ACYLPYRUVASE"/>
    <property type="match status" value="1"/>
</dbReference>
<sequence>MNMIATLDGQPFHQPLGKVVCIGRNYAAHAAELNNPVPSEPLLFIKPATSVVDFSSAPLRLPQGEGDVHYEAEMALLIGESLSHVTPSEALTGIAGVGMALDLTLRARQSKLKEKGHPWEIAKGWDGACPLTGFIAADRVEAWDDVNFSLSINGQLRQQGHTAQMLTPVEHLLAYASQWFTLMPGDVVLTGTPEGVGTLHTGDQLQLTLEDWLSETGLVG</sequence>
<keyword evidence="4" id="KW-1185">Reference proteome</keyword>
<evidence type="ECO:0000313" key="4">
    <source>
        <dbReference type="Proteomes" id="UP000094291"/>
    </source>
</evidence>
<keyword evidence="1" id="KW-0479">Metal-binding</keyword>
<dbReference type="GO" id="GO:0016853">
    <property type="term" value="F:isomerase activity"/>
    <property type="evidence" value="ECO:0007669"/>
    <property type="project" value="UniProtKB-KW"/>
</dbReference>
<evidence type="ECO:0000256" key="1">
    <source>
        <dbReference type="ARBA" id="ARBA00022723"/>
    </source>
</evidence>
<organism evidence="3 4">
    <name type="scientific">Terasakiispira papahanaumokuakeensis</name>
    <dbReference type="NCBI Taxonomy" id="197479"/>
    <lineage>
        <taxon>Bacteria</taxon>
        <taxon>Pseudomonadati</taxon>
        <taxon>Pseudomonadota</taxon>
        <taxon>Gammaproteobacteria</taxon>
        <taxon>Oceanospirillales</taxon>
        <taxon>Terasakiispira</taxon>
    </lineage>
</organism>
<gene>
    <name evidence="3" type="ORF">BFW38_15480</name>
</gene>
<evidence type="ECO:0000259" key="2">
    <source>
        <dbReference type="Pfam" id="PF01557"/>
    </source>
</evidence>
<proteinExistence type="predicted"/>
<name>A0A1E2VCP3_9GAMM</name>
<dbReference type="EMBL" id="MDTQ01000001">
    <property type="protein sequence ID" value="ODC04723.1"/>
    <property type="molecule type" value="Genomic_DNA"/>
</dbReference>
<dbReference type="AlphaFoldDB" id="A0A1E2VCP3"/>
<dbReference type="InterPro" id="IPR036663">
    <property type="entry name" value="Fumarylacetoacetase_C_sf"/>
</dbReference>
<evidence type="ECO:0000313" key="3">
    <source>
        <dbReference type="EMBL" id="ODC04723.1"/>
    </source>
</evidence>
<dbReference type="OrthoDB" id="9805307at2"/>
<comment type="caution">
    <text evidence="3">The sequence shown here is derived from an EMBL/GenBank/DDBJ whole genome shotgun (WGS) entry which is preliminary data.</text>
</comment>
<dbReference type="PANTHER" id="PTHR11820:SF7">
    <property type="entry name" value="ACYLPYRUVASE FAHD1, MITOCHONDRIAL"/>
    <property type="match status" value="1"/>
</dbReference>
<dbReference type="GO" id="GO:0046872">
    <property type="term" value="F:metal ion binding"/>
    <property type="evidence" value="ECO:0007669"/>
    <property type="project" value="UniProtKB-KW"/>
</dbReference>
<keyword evidence="3" id="KW-0413">Isomerase</keyword>
<dbReference type="SUPFAM" id="SSF56529">
    <property type="entry name" value="FAH"/>
    <property type="match status" value="1"/>
</dbReference>